<feature type="compositionally biased region" description="Basic and acidic residues" evidence="1">
    <location>
        <begin position="442"/>
        <end position="462"/>
    </location>
</feature>
<dbReference type="AlphaFoldDB" id="A0A812TE88"/>
<comment type="caution">
    <text evidence="2">The sequence shown here is derived from an EMBL/GenBank/DDBJ whole genome shotgun (WGS) entry which is preliminary data.</text>
</comment>
<dbReference type="Proteomes" id="UP000601435">
    <property type="component" value="Unassembled WGS sequence"/>
</dbReference>
<evidence type="ECO:0000313" key="3">
    <source>
        <dbReference type="Proteomes" id="UP000601435"/>
    </source>
</evidence>
<dbReference type="EMBL" id="CAJNJA010024529">
    <property type="protein sequence ID" value="CAE7527742.1"/>
    <property type="molecule type" value="Genomic_DNA"/>
</dbReference>
<gene>
    <name evidence="2" type="ORF">SNEC2469_LOCUS15134</name>
</gene>
<feature type="compositionally biased region" description="Basic and acidic residues" evidence="1">
    <location>
        <begin position="301"/>
        <end position="321"/>
    </location>
</feature>
<name>A0A812TE88_9DINO</name>
<feature type="region of interest" description="Disordered" evidence="1">
    <location>
        <begin position="50"/>
        <end position="90"/>
    </location>
</feature>
<feature type="region of interest" description="Disordered" evidence="1">
    <location>
        <begin position="111"/>
        <end position="131"/>
    </location>
</feature>
<accession>A0A812TE88</accession>
<feature type="region of interest" description="Disordered" evidence="1">
    <location>
        <begin position="436"/>
        <end position="462"/>
    </location>
</feature>
<sequence length="506" mass="54033">MIGSRSQLLLKYLLNRRLGQSLTVTHLKANQAVASKSSLVEAVGKNVRRPLATSGATPTGVPGIDGKPRAGEMPGTVPRTTTHPLAGAGGLAGSQRLQECLDQVVKATGAESGMTTRGTGDATRGRTEDGEAITVNDKGGPGPMVETAGQAKTIRRTIDVNGGILEAMMLAKRGNGPTTTEASPLEGSRTTASHGVDGVILAMVASRETPLIVDLVEGVSYYVSWITARFLDLEVARIGKGRKTHTAHVTSCGTGDYSDSEDDGEFGDGVPEEVAQAFLTYQTAKNRYKEQVKNRGYQANGKDDNGERDGKRDGGGQGRDERLKKLKSKSYCASCGRKGHWHKDPECPNHKGPGGADEKNVRGVEVCHHVPAEVMTLKHEGEALVGITDTACAKSVAGTSWLQRYSDLASKVGEKVDLVKGIDDWGAQTATYSKTMASPVKRRSEQEDTAMKIDPDKTPEEEIADLEKRLADLKKKTAAAKGYPRAPASGARTAQTTFRRDRWAPR</sequence>
<keyword evidence="3" id="KW-1185">Reference proteome</keyword>
<feature type="compositionally biased region" description="Low complexity" evidence="1">
    <location>
        <begin position="113"/>
        <end position="122"/>
    </location>
</feature>
<reference evidence="2" key="1">
    <citation type="submission" date="2021-02" db="EMBL/GenBank/DDBJ databases">
        <authorList>
            <person name="Dougan E. K."/>
            <person name="Rhodes N."/>
            <person name="Thang M."/>
            <person name="Chan C."/>
        </authorList>
    </citation>
    <scope>NUCLEOTIDE SEQUENCE</scope>
</reference>
<proteinExistence type="predicted"/>
<feature type="region of interest" description="Disordered" evidence="1">
    <location>
        <begin position="477"/>
        <end position="506"/>
    </location>
</feature>
<organism evidence="2 3">
    <name type="scientific">Symbiodinium necroappetens</name>
    <dbReference type="NCBI Taxonomy" id="1628268"/>
    <lineage>
        <taxon>Eukaryota</taxon>
        <taxon>Sar</taxon>
        <taxon>Alveolata</taxon>
        <taxon>Dinophyceae</taxon>
        <taxon>Suessiales</taxon>
        <taxon>Symbiodiniaceae</taxon>
        <taxon>Symbiodinium</taxon>
    </lineage>
</organism>
<protein>
    <submittedName>
        <fullName evidence="2">Uncharacterized protein</fullName>
    </submittedName>
</protein>
<feature type="region of interest" description="Disordered" evidence="1">
    <location>
        <begin position="290"/>
        <end position="321"/>
    </location>
</feature>
<evidence type="ECO:0000256" key="1">
    <source>
        <dbReference type="SAM" id="MobiDB-lite"/>
    </source>
</evidence>
<evidence type="ECO:0000313" key="2">
    <source>
        <dbReference type="EMBL" id="CAE7527742.1"/>
    </source>
</evidence>
<feature type="region of interest" description="Disordered" evidence="1">
    <location>
        <begin position="244"/>
        <end position="269"/>
    </location>
</feature>